<feature type="transmembrane region" description="Helical" evidence="2">
    <location>
        <begin position="125"/>
        <end position="145"/>
    </location>
</feature>
<dbReference type="OrthoDB" id="664407at2759"/>
<reference evidence="3" key="1">
    <citation type="submission" date="2020-10" db="EMBL/GenBank/DDBJ databases">
        <authorList>
            <person name="Han B."/>
            <person name="Lu T."/>
            <person name="Zhao Q."/>
            <person name="Huang X."/>
            <person name="Zhao Y."/>
        </authorList>
    </citation>
    <scope>NUCLEOTIDE SEQUENCE</scope>
</reference>
<keyword evidence="2" id="KW-1133">Transmembrane helix</keyword>
<evidence type="ECO:0000313" key="4">
    <source>
        <dbReference type="Proteomes" id="UP000604825"/>
    </source>
</evidence>
<keyword evidence="2" id="KW-0472">Membrane</keyword>
<dbReference type="AlphaFoldDB" id="A0A811S3S9"/>
<dbReference type="EMBL" id="CAJGYO010000018">
    <property type="protein sequence ID" value="CAD6337057.1"/>
    <property type="molecule type" value="Genomic_DNA"/>
</dbReference>
<evidence type="ECO:0000256" key="2">
    <source>
        <dbReference type="SAM" id="Phobius"/>
    </source>
</evidence>
<sequence length="147" mass="15825">MAVVWLRPGTFGREAPSQKLSGRLSPSIGNLTNLEILLLEKNHITGTIPPEIGRLGRLMELNLSSNHLYGEIPSSVVHLESLRVVGNPLICGENTGQDCSTSRTAPVPASSQASLPTAKTKSHKFVLAFGSTIACIITLVLQQNWEQ</sequence>
<evidence type="ECO:0000256" key="1">
    <source>
        <dbReference type="ARBA" id="ARBA00022729"/>
    </source>
</evidence>
<keyword evidence="4" id="KW-1185">Reference proteome</keyword>
<evidence type="ECO:0000313" key="3">
    <source>
        <dbReference type="EMBL" id="CAD6337057.1"/>
    </source>
</evidence>
<dbReference type="PANTHER" id="PTHR47988">
    <property type="entry name" value="SOMATIC EMBRYOGENESIS RECEPTOR KINASE 1"/>
    <property type="match status" value="1"/>
</dbReference>
<keyword evidence="1" id="KW-0732">Signal</keyword>
<dbReference type="Pfam" id="PF00560">
    <property type="entry name" value="LRR_1"/>
    <property type="match status" value="2"/>
</dbReference>
<dbReference type="Proteomes" id="UP000604825">
    <property type="component" value="Unassembled WGS sequence"/>
</dbReference>
<organism evidence="3 4">
    <name type="scientific">Miscanthus lutarioriparius</name>
    <dbReference type="NCBI Taxonomy" id="422564"/>
    <lineage>
        <taxon>Eukaryota</taxon>
        <taxon>Viridiplantae</taxon>
        <taxon>Streptophyta</taxon>
        <taxon>Embryophyta</taxon>
        <taxon>Tracheophyta</taxon>
        <taxon>Spermatophyta</taxon>
        <taxon>Magnoliopsida</taxon>
        <taxon>Liliopsida</taxon>
        <taxon>Poales</taxon>
        <taxon>Poaceae</taxon>
        <taxon>PACMAD clade</taxon>
        <taxon>Panicoideae</taxon>
        <taxon>Andropogonodae</taxon>
        <taxon>Andropogoneae</taxon>
        <taxon>Saccharinae</taxon>
        <taxon>Miscanthus</taxon>
    </lineage>
</organism>
<comment type="caution">
    <text evidence="3">The sequence shown here is derived from an EMBL/GenBank/DDBJ whole genome shotgun (WGS) entry which is preliminary data.</text>
</comment>
<dbReference type="Gene3D" id="3.80.10.10">
    <property type="entry name" value="Ribonuclease Inhibitor"/>
    <property type="match status" value="1"/>
</dbReference>
<dbReference type="InterPro" id="IPR032675">
    <property type="entry name" value="LRR_dom_sf"/>
</dbReference>
<gene>
    <name evidence="3" type="ORF">NCGR_LOCUS61155</name>
</gene>
<protein>
    <submittedName>
        <fullName evidence="3">Uncharacterized protein</fullName>
    </submittedName>
</protein>
<accession>A0A811S3S9</accession>
<dbReference type="SUPFAM" id="SSF52058">
    <property type="entry name" value="L domain-like"/>
    <property type="match status" value="1"/>
</dbReference>
<proteinExistence type="predicted"/>
<name>A0A811S3S9_9POAL</name>
<keyword evidence="2" id="KW-0812">Transmembrane</keyword>
<dbReference type="InterPro" id="IPR001611">
    <property type="entry name" value="Leu-rich_rpt"/>
</dbReference>